<evidence type="ECO:0000313" key="2">
    <source>
        <dbReference type="EMBL" id="RUS69855.1"/>
    </source>
</evidence>
<dbReference type="PANTHER" id="PTHR43404:SF1">
    <property type="entry name" value="MNN4P"/>
    <property type="match status" value="1"/>
</dbReference>
<dbReference type="InterPro" id="IPR052942">
    <property type="entry name" value="LPS_cholinephosphotransferase"/>
</dbReference>
<comment type="caution">
    <text evidence="2">The sequence shown here is derived from an EMBL/GenBank/DDBJ whole genome shotgun (WGS) entry which is preliminary data.</text>
</comment>
<evidence type="ECO:0000259" key="1">
    <source>
        <dbReference type="Pfam" id="PF04991"/>
    </source>
</evidence>
<gene>
    <name evidence="2" type="ORF">EGW08_022385</name>
</gene>
<dbReference type="OrthoDB" id="419198at2759"/>
<dbReference type="EMBL" id="RQTK01001555">
    <property type="protein sequence ID" value="RUS69855.1"/>
    <property type="molecule type" value="Genomic_DNA"/>
</dbReference>
<sequence length="310" mass="35683">MFILQNQRMLRCMQTVSKVVGAVFLLMVICMFVSPARNLVFWPFWPNAWRKMATIDILTIESSKPPENVTALPRCPRALSTPLAREDVDVALIKDYPHVRTAAKAGRLLDAQHLAFVPALPFPEKLDLVWLLAVMAQALSSGGVEFFMRGGSLLGAARHGGIIPWDDDIDVAIKISDWTRVREQLTCLKGYELYVQPNMHWKFKPAQKQFPFIDIFFYMENERYVWAVTDYTRRTFALRKEDVLPLRPATFEGVKVMLPRRTERISKELYGYNSCESRSLDHKSNVPFSKVITVPCSSLGYLYYMYNLNE</sequence>
<reference evidence="2 3" key="1">
    <citation type="submission" date="2019-01" db="EMBL/GenBank/DDBJ databases">
        <title>A draft genome assembly of the solar-powered sea slug Elysia chlorotica.</title>
        <authorList>
            <person name="Cai H."/>
            <person name="Li Q."/>
            <person name="Fang X."/>
            <person name="Li J."/>
            <person name="Curtis N.E."/>
            <person name="Altenburger A."/>
            <person name="Shibata T."/>
            <person name="Feng M."/>
            <person name="Maeda T."/>
            <person name="Schwartz J.A."/>
            <person name="Shigenobu S."/>
            <person name="Lundholm N."/>
            <person name="Nishiyama T."/>
            <person name="Yang H."/>
            <person name="Hasebe M."/>
            <person name="Li S."/>
            <person name="Pierce S.K."/>
            <person name="Wang J."/>
        </authorList>
    </citation>
    <scope>NUCLEOTIDE SEQUENCE [LARGE SCALE GENOMIC DNA]</scope>
    <source>
        <strain evidence="2">EC2010</strain>
        <tissue evidence="2">Whole organism of an adult</tissue>
    </source>
</reference>
<accession>A0A433SL39</accession>
<dbReference type="AlphaFoldDB" id="A0A433SL39"/>
<evidence type="ECO:0000313" key="3">
    <source>
        <dbReference type="Proteomes" id="UP000271974"/>
    </source>
</evidence>
<dbReference type="GO" id="GO:0009100">
    <property type="term" value="P:glycoprotein metabolic process"/>
    <property type="evidence" value="ECO:0007669"/>
    <property type="project" value="UniProtKB-ARBA"/>
</dbReference>
<dbReference type="PANTHER" id="PTHR43404">
    <property type="entry name" value="LIPOPOLYSACCHARIDE CHOLINEPHOSPHOTRANSFERASE LICD"/>
    <property type="match status" value="1"/>
</dbReference>
<organism evidence="2 3">
    <name type="scientific">Elysia chlorotica</name>
    <name type="common">Eastern emerald elysia</name>
    <name type="synonym">Sea slug</name>
    <dbReference type="NCBI Taxonomy" id="188477"/>
    <lineage>
        <taxon>Eukaryota</taxon>
        <taxon>Metazoa</taxon>
        <taxon>Spiralia</taxon>
        <taxon>Lophotrochozoa</taxon>
        <taxon>Mollusca</taxon>
        <taxon>Gastropoda</taxon>
        <taxon>Heterobranchia</taxon>
        <taxon>Euthyneura</taxon>
        <taxon>Panpulmonata</taxon>
        <taxon>Sacoglossa</taxon>
        <taxon>Placobranchoidea</taxon>
        <taxon>Plakobranchidae</taxon>
        <taxon>Elysia</taxon>
    </lineage>
</organism>
<protein>
    <recommendedName>
        <fullName evidence="1">LicD/FKTN/FKRP nucleotidyltransferase domain-containing protein</fullName>
    </recommendedName>
</protein>
<name>A0A433SL39_ELYCH</name>
<proteinExistence type="predicted"/>
<keyword evidence="3" id="KW-1185">Reference proteome</keyword>
<dbReference type="InterPro" id="IPR007074">
    <property type="entry name" value="LicD/FKTN/FKRP_NTP_transf"/>
</dbReference>
<feature type="domain" description="LicD/FKTN/FKRP nucleotidyltransferase" evidence="1">
    <location>
        <begin position="143"/>
        <end position="181"/>
    </location>
</feature>
<dbReference type="Pfam" id="PF04991">
    <property type="entry name" value="LicD"/>
    <property type="match status" value="1"/>
</dbReference>
<dbReference type="Proteomes" id="UP000271974">
    <property type="component" value="Unassembled WGS sequence"/>
</dbReference>